<dbReference type="EMBL" id="FLQX01000094">
    <property type="protein sequence ID" value="SBT04920.1"/>
    <property type="molecule type" value="Genomic_DNA"/>
</dbReference>
<evidence type="ECO:0000313" key="1">
    <source>
        <dbReference type="EMBL" id="SBT04920.1"/>
    </source>
</evidence>
<keyword evidence="2" id="KW-1185">Reference proteome</keyword>
<sequence length="348" mass="36701">MFYISFHGGGVSSAINNVFVYDVVDGKPVRVTTAALQTPSGSPPLSELRDLVFGPSGNLYVVNGYKNDSQVLMYSGTPDAEGSHSYLGIYADAGVSKAVAHPFALAFDQRGNGYLSSQDSNVVTGLKPPAKKNKPSGVLPTATYLAELKKTRFLKGTQVASSVGQLPASPKHAPSNLGTPQGLAVGFEADPSRKHRNRTKVAHSVRDVVVAGNSLYVADEPGDTVKIYDLESGPGRGKLQGQIAAAGFLLAPVHLLLNGDYLYIGSSGTDTVLQYDLRSGGLRTVVQEVKTISGMCFDASGNFYLASREDKAIYTCGKDFGTPELFVGAATDADFIDCPEFLVFSSGA</sequence>
<dbReference type="Gene3D" id="2.130.10.10">
    <property type="entry name" value="YVTN repeat-like/Quinoprotein amine dehydrogenase"/>
    <property type="match status" value="1"/>
</dbReference>
<dbReference type="InterPro" id="IPR015943">
    <property type="entry name" value="WD40/YVTN_repeat-like_dom_sf"/>
</dbReference>
<dbReference type="SUPFAM" id="SSF75011">
    <property type="entry name" value="3-carboxy-cis,cis-mucoante lactonizing enzyme"/>
    <property type="match status" value="1"/>
</dbReference>
<dbReference type="RefSeq" id="WP_186406243.1">
    <property type="nucleotide sequence ID" value="NZ_FLQX01000094.1"/>
</dbReference>
<dbReference type="STRING" id="1860102.ACCAA_20037"/>
<dbReference type="Proteomes" id="UP000199169">
    <property type="component" value="Unassembled WGS sequence"/>
</dbReference>
<gene>
    <name evidence="1" type="ORF">ACCAA_20037</name>
</gene>
<evidence type="ECO:0008006" key="3">
    <source>
        <dbReference type="Google" id="ProtNLM"/>
    </source>
</evidence>
<dbReference type="InterPro" id="IPR011042">
    <property type="entry name" value="6-blade_b-propeller_TolB-like"/>
</dbReference>
<name>A0A1A8XIF2_9PROT</name>
<dbReference type="Gene3D" id="2.120.10.30">
    <property type="entry name" value="TolB, C-terminal domain"/>
    <property type="match status" value="1"/>
</dbReference>
<dbReference type="AlphaFoldDB" id="A0A1A8XIF2"/>
<evidence type="ECO:0000313" key="2">
    <source>
        <dbReference type="Proteomes" id="UP000199169"/>
    </source>
</evidence>
<organism evidence="1 2">
    <name type="scientific">Candidatus Accumulibacter aalborgensis</name>
    <dbReference type="NCBI Taxonomy" id="1860102"/>
    <lineage>
        <taxon>Bacteria</taxon>
        <taxon>Pseudomonadati</taxon>
        <taxon>Pseudomonadota</taxon>
        <taxon>Betaproteobacteria</taxon>
        <taxon>Candidatus Accumulibacter</taxon>
    </lineage>
</organism>
<protein>
    <recommendedName>
        <fullName evidence="3">NHL repeat containing protein</fullName>
    </recommendedName>
</protein>
<proteinExistence type="predicted"/>
<accession>A0A1A8XIF2</accession>
<reference evidence="1 2" key="1">
    <citation type="submission" date="2016-06" db="EMBL/GenBank/DDBJ databases">
        <authorList>
            <person name="Kjaerup R.B."/>
            <person name="Dalgaard T.S."/>
            <person name="Juul-Madsen H.R."/>
        </authorList>
    </citation>
    <scope>NUCLEOTIDE SEQUENCE [LARGE SCALE GENOMIC DNA]</scope>
    <source>
        <strain evidence="1">3</strain>
    </source>
</reference>